<feature type="transmembrane region" description="Helical" evidence="1">
    <location>
        <begin position="150"/>
        <end position="174"/>
    </location>
</feature>
<evidence type="ECO:0000313" key="2">
    <source>
        <dbReference type="EMBL" id="MBM7122333.1"/>
    </source>
</evidence>
<dbReference type="RefSeq" id="WP_204636783.1">
    <property type="nucleotide sequence ID" value="NZ_JADIKC010000006.1"/>
</dbReference>
<protein>
    <submittedName>
        <fullName evidence="2">Uncharacterized protein</fullName>
    </submittedName>
</protein>
<dbReference type="Proteomes" id="UP001430065">
    <property type="component" value="Unassembled WGS sequence"/>
</dbReference>
<keyword evidence="3" id="KW-1185">Reference proteome</keyword>
<keyword evidence="1" id="KW-0472">Membrane</keyword>
<gene>
    <name evidence="2" type="ORF">ISP20_14290</name>
</gene>
<feature type="transmembrane region" description="Helical" evidence="1">
    <location>
        <begin position="122"/>
        <end position="138"/>
    </location>
</feature>
<feature type="transmembrane region" description="Helical" evidence="1">
    <location>
        <begin position="49"/>
        <end position="71"/>
    </location>
</feature>
<evidence type="ECO:0000313" key="3">
    <source>
        <dbReference type="Proteomes" id="UP001430065"/>
    </source>
</evidence>
<keyword evidence="1" id="KW-0812">Transmembrane</keyword>
<feature type="transmembrane region" description="Helical" evidence="1">
    <location>
        <begin position="83"/>
        <end position="102"/>
    </location>
</feature>
<evidence type="ECO:0000256" key="1">
    <source>
        <dbReference type="SAM" id="Phobius"/>
    </source>
</evidence>
<organism evidence="2 3">
    <name type="scientific">Dyella kyungheensis</name>
    <dbReference type="NCBI Taxonomy" id="1242174"/>
    <lineage>
        <taxon>Bacteria</taxon>
        <taxon>Pseudomonadati</taxon>
        <taxon>Pseudomonadota</taxon>
        <taxon>Gammaproteobacteria</taxon>
        <taxon>Lysobacterales</taxon>
        <taxon>Rhodanobacteraceae</taxon>
        <taxon>Dyella</taxon>
    </lineage>
</organism>
<keyword evidence="1" id="KW-1133">Transmembrane helix</keyword>
<sequence>MSASGWWEAASRRVPIAGWPAWARWLAVALLYLWLFAGFWLMFKGSQGIRLLGLAMFAAGLPLLAHSGRILMRERSRPADRRYVRQFMPAMLLYIVVMLYVWPLQQGMPPGWLKTATVLSPVVPIIWVIWGSICYVLASDEMQRLQHLVALAIGVSVVCVASLALGFLGAARMIVLNGSLALMMVYPAVCITYGVARCVLVWRARSE</sequence>
<accession>A0ABS2JWB8</accession>
<reference evidence="2 3" key="1">
    <citation type="submission" date="2020-10" db="EMBL/GenBank/DDBJ databases">
        <title>Phylogeny of dyella-like bacteria.</title>
        <authorList>
            <person name="Fu J."/>
        </authorList>
    </citation>
    <scope>NUCLEOTIDE SEQUENCE [LARGE SCALE GENOMIC DNA]</scope>
    <source>
        <strain evidence="2 3">THG-B117</strain>
    </source>
</reference>
<comment type="caution">
    <text evidence="2">The sequence shown here is derived from an EMBL/GenBank/DDBJ whole genome shotgun (WGS) entry which is preliminary data.</text>
</comment>
<feature type="transmembrane region" description="Helical" evidence="1">
    <location>
        <begin position="21"/>
        <end position="43"/>
    </location>
</feature>
<dbReference type="EMBL" id="JADIKC010000006">
    <property type="protein sequence ID" value="MBM7122333.1"/>
    <property type="molecule type" value="Genomic_DNA"/>
</dbReference>
<proteinExistence type="predicted"/>
<feature type="transmembrane region" description="Helical" evidence="1">
    <location>
        <begin position="180"/>
        <end position="202"/>
    </location>
</feature>
<name>A0ABS2JWB8_9GAMM</name>